<dbReference type="Pfam" id="PF15891">
    <property type="entry name" value="Nuc_deoxyri_tr2"/>
    <property type="match status" value="1"/>
</dbReference>
<protein>
    <submittedName>
        <fullName evidence="1">Uncharacterized protein</fullName>
    </submittedName>
</protein>
<evidence type="ECO:0000313" key="1">
    <source>
        <dbReference type="EMBL" id="KKN04003.1"/>
    </source>
</evidence>
<accession>A0A0F9QFE6</accession>
<dbReference type="AlphaFoldDB" id="A0A0F9QFE6"/>
<organism evidence="1">
    <name type="scientific">marine sediment metagenome</name>
    <dbReference type="NCBI Taxonomy" id="412755"/>
    <lineage>
        <taxon>unclassified sequences</taxon>
        <taxon>metagenomes</taxon>
        <taxon>ecological metagenomes</taxon>
    </lineage>
</organism>
<comment type="caution">
    <text evidence="1">The sequence shown here is derived from an EMBL/GenBank/DDBJ whole genome shotgun (WGS) entry which is preliminary data.</text>
</comment>
<dbReference type="InterPro" id="IPR039470">
    <property type="entry name" value="Nuc_deoxyri_tr2"/>
</dbReference>
<dbReference type="EMBL" id="LAZR01004971">
    <property type="protein sequence ID" value="KKN04003.1"/>
    <property type="molecule type" value="Genomic_DNA"/>
</dbReference>
<name>A0A0F9QFE6_9ZZZZ</name>
<gene>
    <name evidence="1" type="ORF">LCGC14_1101860</name>
</gene>
<dbReference type="GO" id="GO:0005509">
    <property type="term" value="F:calcium ion binding"/>
    <property type="evidence" value="ECO:0007669"/>
    <property type="project" value="InterPro"/>
</dbReference>
<reference evidence="1" key="1">
    <citation type="journal article" date="2015" name="Nature">
        <title>Complex archaea that bridge the gap between prokaryotes and eukaryotes.</title>
        <authorList>
            <person name="Spang A."/>
            <person name="Saw J.H."/>
            <person name="Jorgensen S.L."/>
            <person name="Zaremba-Niedzwiedzka K."/>
            <person name="Martijn J."/>
            <person name="Lind A.E."/>
            <person name="van Eijk R."/>
            <person name="Schleper C."/>
            <person name="Guy L."/>
            <person name="Ettema T.J."/>
        </authorList>
    </citation>
    <scope>NUCLEOTIDE SEQUENCE</scope>
</reference>
<proteinExistence type="predicted"/>
<sequence>MDVYLAGYANEDWRDEFIRQVSDDINVFDPMVHEYHNFDEEEYANQVAKELELAETSEVSVFYFDTNWQSLFSMIQFGDMAGRGQQVIACIPNEIESEEKIRRYCEYRGIIITESLEELVSNVEALLAEKELCEVS</sequence>
<dbReference type="Gene3D" id="3.40.50.450">
    <property type="match status" value="1"/>
</dbReference>